<dbReference type="InterPro" id="IPR019169">
    <property type="entry name" value="Transmembrane_26"/>
</dbReference>
<accession>A0A0K2V3B7</accession>
<dbReference type="PANTHER" id="PTHR22168">
    <property type="entry name" value="TMEM26 PROTEIN"/>
    <property type="match status" value="1"/>
</dbReference>
<keyword evidence="2" id="KW-1133">Transmembrane helix</keyword>
<organism evidence="3">
    <name type="scientific">Lepeophtheirus salmonis</name>
    <name type="common">Salmon louse</name>
    <name type="synonym">Caligus salmonis</name>
    <dbReference type="NCBI Taxonomy" id="72036"/>
    <lineage>
        <taxon>Eukaryota</taxon>
        <taxon>Metazoa</taxon>
        <taxon>Ecdysozoa</taxon>
        <taxon>Arthropoda</taxon>
        <taxon>Crustacea</taxon>
        <taxon>Multicrustacea</taxon>
        <taxon>Hexanauplia</taxon>
        <taxon>Copepoda</taxon>
        <taxon>Siphonostomatoida</taxon>
        <taxon>Caligidae</taxon>
        <taxon>Lepeophtheirus</taxon>
    </lineage>
</organism>
<keyword evidence="2" id="KW-0472">Membrane</keyword>
<dbReference type="OrthoDB" id="10042902at2759"/>
<sequence>MEASVACRSILTDETRKLSLSNEEGLKKILDINVNIALKPEQWTRILEQIALVVLILGRWLLPKGSLSRDQFSQLMLVYIGMAADIVEIFEAFRESKVILEPSLTYAILGVWTLSLFQFCLILSGGHRARKHRMTYNDENEGEEIITVGRNHSKSTTGSRQTSSVSIPSRSSETSDEDKKKRVKMDMIAIIASLALQDGPFICLRMTLIFRFGVISHMNIFFTCKNTLVILLQMYRLLILCLELRPQYRKSSRQFSIIPYSLDTNNESGSEEESHIEENSFDNIAHLNDSNISESNHKKRQRGSYVRNSEGKQRKNHLKSSQRLLLKGINSTSEELALSSTSEREDIIEIPTLQEKHLKKVEIDSEAEHGVTSGYRIKATLI</sequence>
<feature type="transmembrane region" description="Helical" evidence="2">
    <location>
        <begin position="105"/>
        <end position="124"/>
    </location>
</feature>
<feature type="compositionally biased region" description="Polar residues" evidence="1">
    <location>
        <begin position="154"/>
        <end position="172"/>
    </location>
</feature>
<reference evidence="3" key="1">
    <citation type="submission" date="2014-05" db="EMBL/GenBank/DDBJ databases">
        <authorList>
            <person name="Chronopoulou M."/>
        </authorList>
    </citation>
    <scope>NUCLEOTIDE SEQUENCE</scope>
    <source>
        <tissue evidence="3">Whole organism</tissue>
    </source>
</reference>
<dbReference type="Pfam" id="PF09772">
    <property type="entry name" value="Tmem26"/>
    <property type="match status" value="1"/>
</dbReference>
<keyword evidence="2 3" id="KW-0812">Transmembrane</keyword>
<proteinExistence type="predicted"/>
<feature type="region of interest" description="Disordered" evidence="1">
    <location>
        <begin position="148"/>
        <end position="179"/>
    </location>
</feature>
<dbReference type="AlphaFoldDB" id="A0A0K2V3B7"/>
<feature type="region of interest" description="Disordered" evidence="1">
    <location>
        <begin position="292"/>
        <end position="320"/>
    </location>
</feature>
<feature type="transmembrane region" description="Helical" evidence="2">
    <location>
        <begin position="188"/>
        <end position="214"/>
    </location>
</feature>
<evidence type="ECO:0000256" key="1">
    <source>
        <dbReference type="SAM" id="MobiDB-lite"/>
    </source>
</evidence>
<evidence type="ECO:0000313" key="3">
    <source>
        <dbReference type="EMBL" id="CDW45028.1"/>
    </source>
</evidence>
<protein>
    <submittedName>
        <fullName evidence="3">Transmembrane protein 26like [Nasonia vitripennis]</fullName>
    </submittedName>
</protein>
<dbReference type="EMBL" id="HACA01027667">
    <property type="protein sequence ID" value="CDW45028.1"/>
    <property type="molecule type" value="Transcribed_RNA"/>
</dbReference>
<evidence type="ECO:0000256" key="2">
    <source>
        <dbReference type="SAM" id="Phobius"/>
    </source>
</evidence>
<name>A0A0K2V3B7_LEPSM</name>